<evidence type="ECO:0000313" key="2">
    <source>
        <dbReference type="EMBL" id="CRY64018.1"/>
    </source>
</evidence>
<evidence type="ECO:0000313" key="3">
    <source>
        <dbReference type="Proteomes" id="UP000044625"/>
    </source>
</evidence>
<organism evidence="1 4">
    <name type="scientific">Yersinia pekkanenii</name>
    <dbReference type="NCBI Taxonomy" id="1288385"/>
    <lineage>
        <taxon>Bacteria</taxon>
        <taxon>Pseudomonadati</taxon>
        <taxon>Pseudomonadota</taxon>
        <taxon>Gammaproteobacteria</taxon>
        <taxon>Enterobacterales</taxon>
        <taxon>Yersiniaceae</taxon>
        <taxon>Yersinia</taxon>
    </lineage>
</organism>
<dbReference type="Proteomes" id="UP000044625">
    <property type="component" value="Unassembled WGS sequence"/>
</dbReference>
<dbReference type="STRING" id="1288385.ERS137968_00529"/>
<name>A0A0T9NF86_9GAMM</name>
<accession>A0A0T9NF86</accession>
<dbReference type="EMBL" id="CWJL01000002">
    <property type="protein sequence ID" value="CRY64018.1"/>
    <property type="molecule type" value="Genomic_DNA"/>
</dbReference>
<reference evidence="1" key="2">
    <citation type="submission" date="2015-03" db="EMBL/GenBank/DDBJ databases">
        <authorList>
            <person name="Murphy D."/>
        </authorList>
    </citation>
    <scope>NUCLEOTIDE SEQUENCE [LARGE SCALE GENOMIC DNA]</scope>
    <source>
        <strain evidence="1">A125KOH2</strain>
    </source>
</reference>
<protein>
    <recommendedName>
        <fullName evidence="5">Acetyltransferase domain-containing protein</fullName>
    </recommendedName>
</protein>
<sequence length="444" mass="51322">MTAFFGLGFERNLYCLMPADRRSGSLNADVAFTYCDFNNSGQTWFPVTVEEKIVLINRGTGTALSLDQTGFYVSLHTSPHTHLQTNSRYSREQENNVPIVEVNDNTLWFDASYIEKLKKQAVRPFLQYKETLESINENDQRDVIVHHLDEVDDANIYLADKKTGRHIYYNAETKSLMAYNKLSDGKELIESSCLSLLNDGTDQPSPVSYMHHRSNYSDNSLEYRCDNGVIYNIYTKKWYFMADWEYHYLVNGHENKVLHFYINDKPPYKNFRGVLTGPELGERIGLAVSFNARKPHDAVFISNPALGYLLDVEKGVCELSGFTDDNGTHCEVLNANWASTDNEIQNTNLTRYYIPWLLAQIFHKLHTDEWTDAVNAYLQKVETLESIFEQNKNQPADNATLQQTHDLLVEFLHTYHSISYEQLWHQVAYILNRIDVILSRNTDN</sequence>
<reference evidence="4" key="1">
    <citation type="submission" date="2015-03" db="EMBL/GenBank/DDBJ databases">
        <authorList>
            <consortium name="Pathogen Informatics"/>
        </authorList>
    </citation>
    <scope>NUCLEOTIDE SEQUENCE [LARGE SCALE GENOMIC DNA]</scope>
    <source>
        <strain evidence="4">A125KOH2</strain>
    </source>
</reference>
<reference evidence="2 3" key="3">
    <citation type="submission" date="2015-03" db="EMBL/GenBank/DDBJ databases">
        <authorList>
            <consortium name="Pathogen Informatics"/>
            <person name="Murphy D."/>
        </authorList>
    </citation>
    <scope>NUCLEOTIDE SEQUENCE [LARGE SCALE GENOMIC DNA]</scope>
    <source>
        <strain evidence="2">Type strain: CIP110230</strain>
        <strain evidence="3">type strain: CIP110230</strain>
    </source>
</reference>
<proteinExistence type="predicted"/>
<dbReference type="EMBL" id="CQAZ01000001">
    <property type="protein sequence ID" value="CNH01795.1"/>
    <property type="molecule type" value="Genomic_DNA"/>
</dbReference>
<dbReference type="AlphaFoldDB" id="A0A0T9NF86"/>
<dbReference type="RefSeq" id="WP_244880753.1">
    <property type="nucleotide sequence ID" value="NZ_CQAZ01000001.1"/>
</dbReference>
<evidence type="ECO:0008006" key="5">
    <source>
        <dbReference type="Google" id="ProtNLM"/>
    </source>
</evidence>
<evidence type="ECO:0000313" key="4">
    <source>
        <dbReference type="Proteomes" id="UP000045840"/>
    </source>
</evidence>
<evidence type="ECO:0000313" key="1">
    <source>
        <dbReference type="EMBL" id="CNH01795.1"/>
    </source>
</evidence>
<keyword evidence="3" id="KW-1185">Reference proteome</keyword>
<dbReference type="Proteomes" id="UP000045840">
    <property type="component" value="Unassembled WGS sequence"/>
</dbReference>
<gene>
    <name evidence="1" type="ORF">ERS008529_00085</name>
    <name evidence="2" type="ORF">ERS137968_00529</name>
</gene>